<evidence type="ECO:0000313" key="5">
    <source>
        <dbReference type="Proteomes" id="UP000663870"/>
    </source>
</evidence>
<dbReference type="EMBL" id="CAJNOH010000582">
    <property type="protein sequence ID" value="CAF1080640.1"/>
    <property type="molecule type" value="Genomic_DNA"/>
</dbReference>
<accession>A0A814MPA7</accession>
<dbReference type="Proteomes" id="UP000663870">
    <property type="component" value="Unassembled WGS sequence"/>
</dbReference>
<feature type="transmembrane region" description="Helical" evidence="1">
    <location>
        <begin position="29"/>
        <end position="50"/>
    </location>
</feature>
<organism evidence="2 4">
    <name type="scientific">Rotaria sordida</name>
    <dbReference type="NCBI Taxonomy" id="392033"/>
    <lineage>
        <taxon>Eukaryota</taxon>
        <taxon>Metazoa</taxon>
        <taxon>Spiralia</taxon>
        <taxon>Gnathifera</taxon>
        <taxon>Rotifera</taxon>
        <taxon>Eurotatoria</taxon>
        <taxon>Bdelloidea</taxon>
        <taxon>Philodinida</taxon>
        <taxon>Philodinidae</taxon>
        <taxon>Rotaria</taxon>
    </lineage>
</organism>
<protein>
    <recommendedName>
        <fullName evidence="6">G-protein coupled receptors family 1 profile domain-containing protein</fullName>
    </recommendedName>
</protein>
<evidence type="ECO:0000313" key="4">
    <source>
        <dbReference type="Proteomes" id="UP000663854"/>
    </source>
</evidence>
<evidence type="ECO:0000313" key="2">
    <source>
        <dbReference type="EMBL" id="CAF1080640.1"/>
    </source>
</evidence>
<comment type="caution">
    <text evidence="2">The sequence shown here is derived from an EMBL/GenBank/DDBJ whole genome shotgun (WGS) entry which is preliminary data.</text>
</comment>
<name>A0A814MPA7_9BILA</name>
<dbReference type="SUPFAM" id="SSF81321">
    <property type="entry name" value="Family A G protein-coupled receptor-like"/>
    <property type="match status" value="1"/>
</dbReference>
<evidence type="ECO:0000256" key="1">
    <source>
        <dbReference type="SAM" id="Phobius"/>
    </source>
</evidence>
<keyword evidence="1" id="KW-1133">Transmembrane helix</keyword>
<keyword evidence="5" id="KW-1185">Reference proteome</keyword>
<proteinExistence type="predicted"/>
<keyword evidence="1" id="KW-0472">Membrane</keyword>
<dbReference type="Proteomes" id="UP000663854">
    <property type="component" value="Unassembled WGS sequence"/>
</dbReference>
<dbReference type="EMBL" id="CAJNOL010001905">
    <property type="protein sequence ID" value="CAF1436011.1"/>
    <property type="molecule type" value="Genomic_DNA"/>
</dbReference>
<feature type="transmembrane region" description="Helical" evidence="1">
    <location>
        <begin position="71"/>
        <end position="93"/>
    </location>
</feature>
<keyword evidence="1" id="KW-0812">Transmembrane</keyword>
<evidence type="ECO:0000313" key="3">
    <source>
        <dbReference type="EMBL" id="CAF1436011.1"/>
    </source>
</evidence>
<gene>
    <name evidence="3" type="ORF">JXQ802_LOCUS36716</name>
    <name evidence="2" type="ORF">PYM288_LOCUS18655</name>
</gene>
<evidence type="ECO:0008006" key="6">
    <source>
        <dbReference type="Google" id="ProtNLM"/>
    </source>
</evidence>
<feature type="transmembrane region" description="Helical" evidence="1">
    <location>
        <begin position="113"/>
        <end position="133"/>
    </location>
</feature>
<reference evidence="2" key="1">
    <citation type="submission" date="2021-02" db="EMBL/GenBank/DDBJ databases">
        <authorList>
            <person name="Nowell W R."/>
        </authorList>
    </citation>
    <scope>NUCLEOTIDE SEQUENCE</scope>
</reference>
<sequence>MDTFDYTVPVCNDNPCYVNDLILGIWDSVVNSILPTFIICIFSLIILIRVHYQKRRVVNTRNQWRKQRKMAIQLIFNSTLYLIPNIPLNVLMLAHLCGLSEDVGIEAQLEFDFLCYFAIFLYPLVCLGFISQLQKKIQWKRLFLLLRPQRNPIVAPQ</sequence>
<dbReference type="Gene3D" id="1.20.1070.10">
    <property type="entry name" value="Rhodopsin 7-helix transmembrane proteins"/>
    <property type="match status" value="1"/>
</dbReference>
<dbReference type="AlphaFoldDB" id="A0A814MPA7"/>